<keyword evidence="5 9" id="KW-1133">Transmembrane helix</keyword>
<feature type="compositionally biased region" description="Polar residues" evidence="8">
    <location>
        <begin position="556"/>
        <end position="576"/>
    </location>
</feature>
<evidence type="ECO:0000313" key="13">
    <source>
        <dbReference type="Proteomes" id="UP001369815"/>
    </source>
</evidence>
<dbReference type="PROSITE" id="PS50405">
    <property type="entry name" value="GST_CTER"/>
    <property type="match status" value="1"/>
</dbReference>
<dbReference type="Gene3D" id="1.20.58.340">
    <property type="entry name" value="Magnesium transport protein CorA, transmembrane region"/>
    <property type="match status" value="1"/>
</dbReference>
<reference evidence="12 13" key="1">
    <citation type="journal article" date="2024" name="Front Chem Biol">
        <title>Unveiling the potential of Daldinia eschscholtzii MFLUCC 19-0629 through bioactivity and bioinformatics studies for enhanced sustainable agriculture production.</title>
        <authorList>
            <person name="Brooks S."/>
            <person name="Weaver J.A."/>
            <person name="Klomchit A."/>
            <person name="Alharthi S.A."/>
            <person name="Onlamun T."/>
            <person name="Nurani R."/>
            <person name="Vong T.K."/>
            <person name="Alberti F."/>
            <person name="Greco C."/>
        </authorList>
    </citation>
    <scope>NUCLEOTIDE SEQUENCE [LARGE SCALE GENOMIC DNA]</scope>
    <source>
        <strain evidence="12">MFLUCC 19-0629</strain>
    </source>
</reference>
<dbReference type="InterPro" id="IPR036249">
    <property type="entry name" value="Thioredoxin-like_sf"/>
</dbReference>
<dbReference type="InterPro" id="IPR004045">
    <property type="entry name" value="Glutathione_S-Trfase_N"/>
</dbReference>
<dbReference type="Pfam" id="PF13410">
    <property type="entry name" value="GST_C_2"/>
    <property type="match status" value="1"/>
</dbReference>
<evidence type="ECO:0000259" key="11">
    <source>
        <dbReference type="PROSITE" id="PS50405"/>
    </source>
</evidence>
<dbReference type="EMBL" id="JBANMG010000004">
    <property type="protein sequence ID" value="KAK6954604.1"/>
    <property type="molecule type" value="Genomic_DNA"/>
</dbReference>
<dbReference type="InterPro" id="IPR007751">
    <property type="entry name" value="DUF676_lipase-like"/>
</dbReference>
<feature type="compositionally biased region" description="Basic and acidic residues" evidence="8">
    <location>
        <begin position="869"/>
        <end position="892"/>
    </location>
</feature>
<sequence>MAEPGREDSGGLGLEAELELQDATTRSTSSAPDMNNKTSDASDHAASHSDGSECGDGLDSKRSMDSVYSHWDPEPGFAHIDGDIDGHGYNQTTVDIIAVPCVGASPVDTWARDPLTEGYFGFPPPNELQRYSTVKELPGSSILSPTINRNLPKASQLWIRQGIRKEVSTARVMLYRHRELFEGMTLEQAADDLLDQIMKTRVSQSKSRPIFFICHSIGGLVAKLALVKANQKPELRPLIFDCHGIAFFATPHRGSSYMSMPHLRESIQHLMYLQSPLPKSITRELRLGNKSLLKLQDQFMDMASELRIWTFYETVDSQLSGLGGADFDEVHFSAPLTSIKSGLLGCRGEQALSLESDHAHCASFGLSNVRTMHSFLADLGAAVRKAEELSAKYVHTPLRLSENIKLELIGFYGDPEGESGQEIRLYISKHILKDFLEKGPEKCLQERMNTVAARRHRNVFRPRRPLSGPSPIAGALGIVQDFGQMLFSSVRPNSPPENPEHESKTGPSPEIVVTSHASRPAMSGASTEPVPAVSSRRSRGLTVPPLATPGFHRPSSRGSVETTRTTNSEPQGTEISPRTRVTGLATTKEDSFDSKGGFGHSSTLQMRRRNIIKRRMDQGRARPVPKDVAELESLDSRVIWQYIGHDPPLNTRRTLDQYGYPALRDTYARDDDQMLYKLTKERIAIPFKRKRDMYHVGDGKEPLSVLSPGSRLMSTVDTLKTADTATHMEESDSDLENDIIDGNVLMVDQLWLWAVDTTTLTTFFPKRESHPTEGPLFQQADLRNSVYNELNGDLSGRCESALDLAAFITLHAVTVLLDRTSHPDLEVFRIFEEALGILTERMTSSLKRFRMQTFRDRILEDSDSEELEDNRSESIKRRHKRELEQAERENRENTSALLELRDMDDELNTMMNLFSEQEVTIKAMKESYERPELFSFTENGRGFLDEALKRLQEYRKQVKDMIKRVDNTKKDYEKLQEMIQRQAQVDEVRWSRLQTELASSQNLSVMIFTTFTVLFLPLSFFTSLFGMNTKEWGGEDDNFVSLGFIGAISLPVSAVLIIGTLLAAFSGRVQSAFKGCFKLAKKGFHQSTAKLSKIEPEASRQAKQRRKQQREQRAERAERRRERGYDFWETVRAERPSEYVIPDLNRKTATRRRLAGRGTWKRMIKDGQNSDMPAKVDTSLPANTTGAAAQFAADHAAEHPLKLYGGWFCPFVQRTWIVLHEKRIPHQYVEINPYAKAPEFLALNPRGLVPTLAVPVDAEQKGNKRKPLYESAVICEYLDEAYANEKENGPGLLPSDPYERARCRLWIDHISTKIVPGFYRILQHTPDKEYSIEEAREGFLGQIKTLVREILENEKDGEESGPWFLGPTFSLVDIMLAPWAKRLFLIDHYKPGGVGIPAPGQAGNEEEEKVWARWKKWFDATAARQSVKDTWSADEQYIAAYKRYAEDTTQSEVAQATRKGERLP</sequence>
<dbReference type="PANTHER" id="PTHR43968:SF13">
    <property type="entry name" value="GLUTATHIONE TRANSFERASE OMEGA-1"/>
    <property type="match status" value="1"/>
</dbReference>
<feature type="region of interest" description="Disordered" evidence="8">
    <location>
        <begin position="862"/>
        <end position="893"/>
    </location>
</feature>
<keyword evidence="6 9" id="KW-0472">Membrane</keyword>
<organism evidence="12 13">
    <name type="scientific">Daldinia eschscholtzii</name>
    <dbReference type="NCBI Taxonomy" id="292717"/>
    <lineage>
        <taxon>Eukaryota</taxon>
        <taxon>Fungi</taxon>
        <taxon>Dikarya</taxon>
        <taxon>Ascomycota</taxon>
        <taxon>Pezizomycotina</taxon>
        <taxon>Sordariomycetes</taxon>
        <taxon>Xylariomycetidae</taxon>
        <taxon>Xylariales</taxon>
        <taxon>Hypoxylaceae</taxon>
        <taxon>Daldinia</taxon>
    </lineage>
</organism>
<dbReference type="Proteomes" id="UP001369815">
    <property type="component" value="Unassembled WGS sequence"/>
</dbReference>
<feature type="transmembrane region" description="Helical" evidence="9">
    <location>
        <begin position="1039"/>
        <end position="1065"/>
    </location>
</feature>
<keyword evidence="7" id="KW-0175">Coiled coil</keyword>
<evidence type="ECO:0000256" key="1">
    <source>
        <dbReference type="ARBA" id="ARBA00004141"/>
    </source>
</evidence>
<evidence type="ECO:0000256" key="8">
    <source>
        <dbReference type="SAM" id="MobiDB-lite"/>
    </source>
</evidence>
<name>A0AAX6MQ28_9PEZI</name>
<dbReference type="InterPro" id="IPR029058">
    <property type="entry name" value="AB_hydrolase_fold"/>
</dbReference>
<comment type="similarity">
    <text evidence="3">Belongs to the putative lipase ROG1 family.</text>
</comment>
<dbReference type="InterPro" id="IPR045863">
    <property type="entry name" value="CorA_TM1_TM2"/>
</dbReference>
<feature type="region of interest" description="Disordered" evidence="8">
    <location>
        <begin position="1092"/>
        <end position="1119"/>
    </location>
</feature>
<dbReference type="SUPFAM" id="SSF47616">
    <property type="entry name" value="GST C-terminal domain-like"/>
    <property type="match status" value="1"/>
</dbReference>
<feature type="compositionally biased region" description="Basic and acidic residues" evidence="8">
    <location>
        <begin position="1109"/>
        <end position="1119"/>
    </location>
</feature>
<dbReference type="SUPFAM" id="SSF144083">
    <property type="entry name" value="Magnesium transport protein CorA, transmembrane region"/>
    <property type="match status" value="1"/>
</dbReference>
<dbReference type="Pfam" id="PF05057">
    <property type="entry name" value="DUF676"/>
    <property type="match status" value="1"/>
</dbReference>
<dbReference type="Pfam" id="PF01544">
    <property type="entry name" value="CorA"/>
    <property type="match status" value="1"/>
</dbReference>
<proteinExistence type="inferred from homology"/>
<dbReference type="InterPro" id="IPR036282">
    <property type="entry name" value="Glutathione-S-Trfase_C_sf"/>
</dbReference>
<dbReference type="PROSITE" id="PS50404">
    <property type="entry name" value="GST_NTER"/>
    <property type="match status" value="1"/>
</dbReference>
<comment type="similarity">
    <text evidence="2">Belongs to the GST superfamily.</text>
</comment>
<evidence type="ECO:0000256" key="2">
    <source>
        <dbReference type="ARBA" id="ARBA00007409"/>
    </source>
</evidence>
<dbReference type="SUPFAM" id="SSF53474">
    <property type="entry name" value="alpha/beta-Hydrolases"/>
    <property type="match status" value="1"/>
</dbReference>
<dbReference type="PANTHER" id="PTHR43968">
    <property type="match status" value="1"/>
</dbReference>
<dbReference type="SUPFAM" id="SSF52833">
    <property type="entry name" value="Thioredoxin-like"/>
    <property type="match status" value="1"/>
</dbReference>
<feature type="compositionally biased region" description="Basic and acidic residues" evidence="8">
    <location>
        <begin position="40"/>
        <end position="51"/>
    </location>
</feature>
<dbReference type="SFLD" id="SFLDG00358">
    <property type="entry name" value="Main_(cytGST)"/>
    <property type="match status" value="1"/>
</dbReference>
<protein>
    <recommendedName>
        <fullName evidence="14">DUF676 domain-containing protein</fullName>
    </recommendedName>
</protein>
<gene>
    <name evidence="12" type="ORF">Daesc_004571</name>
</gene>
<keyword evidence="4 9" id="KW-0812">Transmembrane</keyword>
<feature type="domain" description="GST C-terminal" evidence="11">
    <location>
        <begin position="1296"/>
        <end position="1441"/>
    </location>
</feature>
<dbReference type="CDD" id="cd00299">
    <property type="entry name" value="GST_C_family"/>
    <property type="match status" value="1"/>
</dbReference>
<dbReference type="Gene3D" id="3.40.30.10">
    <property type="entry name" value="Glutaredoxin"/>
    <property type="match status" value="1"/>
</dbReference>
<dbReference type="SFLD" id="SFLDS00019">
    <property type="entry name" value="Glutathione_Transferase_(cytos"/>
    <property type="match status" value="1"/>
</dbReference>
<evidence type="ECO:0000256" key="6">
    <source>
        <dbReference type="ARBA" id="ARBA00023136"/>
    </source>
</evidence>
<evidence type="ECO:0000256" key="3">
    <source>
        <dbReference type="ARBA" id="ARBA00007920"/>
    </source>
</evidence>
<feature type="region of interest" description="Disordered" evidence="8">
    <location>
        <begin position="488"/>
        <end position="605"/>
    </location>
</feature>
<accession>A0AAX6MQ28</accession>
<dbReference type="GO" id="GO:0046873">
    <property type="term" value="F:metal ion transmembrane transporter activity"/>
    <property type="evidence" value="ECO:0007669"/>
    <property type="project" value="InterPro"/>
</dbReference>
<evidence type="ECO:0000256" key="9">
    <source>
        <dbReference type="SAM" id="Phobius"/>
    </source>
</evidence>
<evidence type="ECO:0000256" key="4">
    <source>
        <dbReference type="ARBA" id="ARBA00022692"/>
    </source>
</evidence>
<feature type="coiled-coil region" evidence="7">
    <location>
        <begin position="944"/>
        <end position="985"/>
    </location>
</feature>
<dbReference type="Gene3D" id="1.20.1050.10">
    <property type="match status" value="1"/>
</dbReference>
<dbReference type="InterPro" id="IPR050983">
    <property type="entry name" value="GST_Omega/HSP26"/>
</dbReference>
<dbReference type="InterPro" id="IPR040079">
    <property type="entry name" value="Glutathione_S-Trfase"/>
</dbReference>
<evidence type="ECO:0000256" key="5">
    <source>
        <dbReference type="ARBA" id="ARBA00022989"/>
    </source>
</evidence>
<dbReference type="InterPro" id="IPR002523">
    <property type="entry name" value="MgTranspt_CorA/ZnTranspt_ZntB"/>
</dbReference>
<feature type="compositionally biased region" description="Polar residues" evidence="8">
    <location>
        <begin position="22"/>
        <end position="38"/>
    </location>
</feature>
<dbReference type="Gene3D" id="3.40.50.1820">
    <property type="entry name" value="alpha/beta hydrolase"/>
    <property type="match status" value="1"/>
</dbReference>
<comment type="caution">
    <text evidence="12">The sequence shown here is derived from an EMBL/GenBank/DDBJ whole genome shotgun (WGS) entry which is preliminary data.</text>
</comment>
<dbReference type="GO" id="GO:0016020">
    <property type="term" value="C:membrane"/>
    <property type="evidence" value="ECO:0007669"/>
    <property type="project" value="UniProtKB-SubCell"/>
</dbReference>
<evidence type="ECO:0000256" key="7">
    <source>
        <dbReference type="SAM" id="Coils"/>
    </source>
</evidence>
<evidence type="ECO:0008006" key="14">
    <source>
        <dbReference type="Google" id="ProtNLM"/>
    </source>
</evidence>
<feature type="region of interest" description="Disordered" evidence="8">
    <location>
        <begin position="1"/>
        <end position="67"/>
    </location>
</feature>
<feature type="transmembrane region" description="Helical" evidence="9">
    <location>
        <begin position="1003"/>
        <end position="1027"/>
    </location>
</feature>
<dbReference type="InterPro" id="IPR010987">
    <property type="entry name" value="Glutathione-S-Trfase_C-like"/>
</dbReference>
<dbReference type="CDD" id="cd00570">
    <property type="entry name" value="GST_N_family"/>
    <property type="match status" value="1"/>
</dbReference>
<dbReference type="Pfam" id="PF13409">
    <property type="entry name" value="GST_N_2"/>
    <property type="match status" value="1"/>
</dbReference>
<comment type="subcellular location">
    <subcellularLocation>
        <location evidence="1">Membrane</location>
        <topology evidence="1">Multi-pass membrane protein</topology>
    </subcellularLocation>
</comment>
<evidence type="ECO:0000313" key="12">
    <source>
        <dbReference type="EMBL" id="KAK6954604.1"/>
    </source>
</evidence>
<dbReference type="GO" id="GO:0005737">
    <property type="term" value="C:cytoplasm"/>
    <property type="evidence" value="ECO:0007669"/>
    <property type="project" value="TreeGrafter"/>
</dbReference>
<feature type="domain" description="GST N-terminal" evidence="10">
    <location>
        <begin position="1199"/>
        <end position="1286"/>
    </location>
</feature>
<keyword evidence="13" id="KW-1185">Reference proteome</keyword>
<evidence type="ECO:0000259" key="10">
    <source>
        <dbReference type="PROSITE" id="PS50404"/>
    </source>
</evidence>